<dbReference type="AlphaFoldDB" id="A0AAJ6LZ90"/>
<protein>
    <submittedName>
        <fullName evidence="3">Ion channel</fullName>
    </submittedName>
</protein>
<organism evidence="3 4">
    <name type="scientific">Pseudomonas coleopterorum</name>
    <dbReference type="NCBI Taxonomy" id="1605838"/>
    <lineage>
        <taxon>Bacteria</taxon>
        <taxon>Pseudomonadati</taxon>
        <taxon>Pseudomonadota</taxon>
        <taxon>Gammaproteobacteria</taxon>
        <taxon>Pseudomonadales</taxon>
        <taxon>Pseudomonadaceae</taxon>
        <taxon>Pseudomonas</taxon>
    </lineage>
</organism>
<keyword evidence="1" id="KW-0812">Transmembrane</keyword>
<reference evidence="3" key="1">
    <citation type="submission" date="2023-09" db="EMBL/GenBank/DDBJ databases">
        <title>First report of Pseudomonas coleopterorum DJ13 causing leaf spot on Rhododendron pulchrum Sweet in China.</title>
        <authorList>
            <person name="Zhang Y."/>
        </authorList>
    </citation>
    <scope>NUCLEOTIDE SEQUENCE</scope>
    <source>
        <strain evidence="3">DJ13</strain>
    </source>
</reference>
<sequence length="290" mass="33698">MVNEIVVKVIKKFRDWIVPKEIRSFGVSEVITQRIPIKSLPDSTEISLSFIDFSFTSITPKERQISGKIFSKCLFSHEEIENFTFQDCTFLDCSFNGVVLLGTEFHDCEFRECFFYKAKFKDTYVDPSTFHFSKKWHWIRANVNSGLFQSLYNNSKTMHQEEFAMRADRRFQFYRRYQYLYGERPAIYSFLKALLFDYLLGYGYGIKNSLVVTVASIFGFAWILNDKIVSENGTFFEALYFTVVSLTTVGYGEITPRHEALPLAITIVLLLLSIAWCAVVTAIIVKRIVK</sequence>
<dbReference type="Pfam" id="PF07885">
    <property type="entry name" value="Ion_trans_2"/>
    <property type="match status" value="1"/>
</dbReference>
<feature type="transmembrane region" description="Helical" evidence="1">
    <location>
        <begin position="206"/>
        <end position="224"/>
    </location>
</feature>
<evidence type="ECO:0000313" key="3">
    <source>
        <dbReference type="EMBL" id="WNC09737.1"/>
    </source>
</evidence>
<dbReference type="Gene3D" id="1.10.287.70">
    <property type="match status" value="1"/>
</dbReference>
<feature type="transmembrane region" description="Helical" evidence="1">
    <location>
        <begin position="236"/>
        <end position="254"/>
    </location>
</feature>
<dbReference type="Proteomes" id="UP001258207">
    <property type="component" value="Chromosome"/>
</dbReference>
<name>A0AAJ6LZ90_9PSED</name>
<evidence type="ECO:0000313" key="4">
    <source>
        <dbReference type="Proteomes" id="UP001258207"/>
    </source>
</evidence>
<dbReference type="SUPFAM" id="SSF81324">
    <property type="entry name" value="Voltage-gated potassium channels"/>
    <property type="match status" value="1"/>
</dbReference>
<feature type="transmembrane region" description="Helical" evidence="1">
    <location>
        <begin position="260"/>
        <end position="285"/>
    </location>
</feature>
<dbReference type="Gene3D" id="2.160.20.80">
    <property type="entry name" value="E3 ubiquitin-protein ligase SopA"/>
    <property type="match status" value="1"/>
</dbReference>
<dbReference type="InterPro" id="IPR013099">
    <property type="entry name" value="K_chnl_dom"/>
</dbReference>
<dbReference type="SUPFAM" id="SSF141571">
    <property type="entry name" value="Pentapeptide repeat-like"/>
    <property type="match status" value="1"/>
</dbReference>
<evidence type="ECO:0000256" key="1">
    <source>
        <dbReference type="SAM" id="Phobius"/>
    </source>
</evidence>
<proteinExistence type="predicted"/>
<keyword evidence="1" id="KW-0472">Membrane</keyword>
<keyword evidence="1" id="KW-1133">Transmembrane helix</keyword>
<accession>A0AAJ6LZ90</accession>
<dbReference type="EMBL" id="CP134081">
    <property type="protein sequence ID" value="WNC09737.1"/>
    <property type="molecule type" value="Genomic_DNA"/>
</dbReference>
<gene>
    <name evidence="3" type="ORF">RI108_21225</name>
</gene>
<feature type="domain" description="Potassium channel" evidence="2">
    <location>
        <begin position="211"/>
        <end position="289"/>
    </location>
</feature>
<evidence type="ECO:0000259" key="2">
    <source>
        <dbReference type="Pfam" id="PF07885"/>
    </source>
</evidence>
<dbReference type="RefSeq" id="WP_310791967.1">
    <property type="nucleotide sequence ID" value="NZ_CP134081.1"/>
</dbReference>